<evidence type="ECO:0000256" key="1">
    <source>
        <dbReference type="ARBA" id="ARBA00004196"/>
    </source>
</evidence>
<keyword evidence="8" id="KW-1185">Reference proteome</keyword>
<dbReference type="PROSITE" id="PS51257">
    <property type="entry name" value="PROKAR_LIPOPROTEIN"/>
    <property type="match status" value="1"/>
</dbReference>
<feature type="region of interest" description="Disordered" evidence="4">
    <location>
        <begin position="23"/>
        <end position="47"/>
    </location>
</feature>
<dbReference type="GO" id="GO:0030246">
    <property type="term" value="F:carbohydrate binding"/>
    <property type="evidence" value="ECO:0007669"/>
    <property type="project" value="UniProtKB-ARBA"/>
</dbReference>
<dbReference type="PANTHER" id="PTHR46847:SF1">
    <property type="entry name" value="D-ALLOSE-BINDING PERIPLASMIC PROTEIN-RELATED"/>
    <property type="match status" value="1"/>
</dbReference>
<evidence type="ECO:0000259" key="6">
    <source>
        <dbReference type="Pfam" id="PF13407"/>
    </source>
</evidence>
<feature type="chain" id="PRO_5038979863" evidence="5">
    <location>
        <begin position="18"/>
        <end position="345"/>
    </location>
</feature>
<evidence type="ECO:0000256" key="4">
    <source>
        <dbReference type="SAM" id="MobiDB-lite"/>
    </source>
</evidence>
<evidence type="ECO:0000256" key="3">
    <source>
        <dbReference type="ARBA" id="ARBA00022729"/>
    </source>
</evidence>
<dbReference type="AlphaFoldDB" id="H0E0P7"/>
<dbReference type="SUPFAM" id="SSF53822">
    <property type="entry name" value="Periplasmic binding protein-like I"/>
    <property type="match status" value="1"/>
</dbReference>
<comment type="subcellular location">
    <subcellularLocation>
        <location evidence="1">Cell envelope</location>
    </subcellularLocation>
</comment>
<reference evidence="7 8" key="1">
    <citation type="journal article" date="2013" name="Biodegradation">
        <title>Quantitative proteomic analysis of ibuprofen-degrading Patulibacter sp. strain I11.</title>
        <authorList>
            <person name="Almeida B."/>
            <person name="Kjeldal H."/>
            <person name="Lolas I."/>
            <person name="Knudsen A.D."/>
            <person name="Carvalho G."/>
            <person name="Nielsen K.L."/>
            <person name="Barreto Crespo M.T."/>
            <person name="Stensballe A."/>
            <person name="Nielsen J.L."/>
        </authorList>
    </citation>
    <scope>NUCLEOTIDE SEQUENCE [LARGE SCALE GENOMIC DNA]</scope>
    <source>
        <strain evidence="7 8">I11</strain>
    </source>
</reference>
<protein>
    <submittedName>
        <fullName evidence="7">Ribose ABC transport system periplasmic ribose-binding protein RbsB (TC 3.A.1.2.1)</fullName>
    </submittedName>
</protein>
<comment type="caution">
    <text evidence="7">The sequence shown here is derived from an EMBL/GenBank/DDBJ whole genome shotgun (WGS) entry which is preliminary data.</text>
</comment>
<organism evidence="7 8">
    <name type="scientific">Patulibacter medicamentivorans</name>
    <dbReference type="NCBI Taxonomy" id="1097667"/>
    <lineage>
        <taxon>Bacteria</taxon>
        <taxon>Bacillati</taxon>
        <taxon>Actinomycetota</taxon>
        <taxon>Thermoleophilia</taxon>
        <taxon>Solirubrobacterales</taxon>
        <taxon>Patulibacteraceae</taxon>
        <taxon>Patulibacter</taxon>
    </lineage>
</organism>
<dbReference type="Pfam" id="PF13407">
    <property type="entry name" value="Peripla_BP_4"/>
    <property type="match status" value="1"/>
</dbReference>
<evidence type="ECO:0000313" key="7">
    <source>
        <dbReference type="EMBL" id="EHN12781.1"/>
    </source>
</evidence>
<gene>
    <name evidence="7" type="ORF">PAI11_03550</name>
</gene>
<sequence>MRSFTGAAAILAALTLAACGGSDGKSGDGGGSSGGGEKKVAYSNPVAGQPGQEELVLGFEGGAKELGWKASQINANLSPDKQVADIATMIAQKQDGIASWTLDPGAAAGAYGQARSAGIPVIGVNSEGEGISTSVWWELNTCKSDPPIGRTAQMIADARPKAKVIMIGGPPVPSIKAYEDCFASQAKAKGLQVVAKVQNTKDTAAAAQPLAADVLTKHGDADAIWAYNDQSALGASAAVTAANKKVSDGKSAGVMIFGQNGDQDAITAIKDGRLTATWDTDAIGTGWAVIKALDYYIGDAKTDNPPKELVVKSTMWTKANVADYVPPRERKYTVETAPLLDQAAK</sequence>
<feature type="compositionally biased region" description="Gly residues" evidence="4">
    <location>
        <begin position="23"/>
        <end position="35"/>
    </location>
</feature>
<evidence type="ECO:0000313" key="8">
    <source>
        <dbReference type="Proteomes" id="UP000005143"/>
    </source>
</evidence>
<dbReference type="CDD" id="cd01536">
    <property type="entry name" value="PBP1_ABC_sugar_binding-like"/>
    <property type="match status" value="1"/>
</dbReference>
<dbReference type="InterPro" id="IPR025997">
    <property type="entry name" value="SBP_2_dom"/>
</dbReference>
<evidence type="ECO:0000256" key="2">
    <source>
        <dbReference type="ARBA" id="ARBA00007639"/>
    </source>
</evidence>
<accession>H0E0P7</accession>
<keyword evidence="3 5" id="KW-0732">Signal</keyword>
<dbReference type="InterPro" id="IPR028082">
    <property type="entry name" value="Peripla_BP_I"/>
</dbReference>
<name>H0E0P7_9ACTN</name>
<dbReference type="PANTHER" id="PTHR46847">
    <property type="entry name" value="D-ALLOSE-BINDING PERIPLASMIC PROTEIN-RELATED"/>
    <property type="match status" value="1"/>
</dbReference>
<dbReference type="Proteomes" id="UP000005143">
    <property type="component" value="Unassembled WGS sequence"/>
</dbReference>
<feature type="domain" description="Periplasmic binding protein" evidence="6">
    <location>
        <begin position="40"/>
        <end position="297"/>
    </location>
</feature>
<dbReference type="GO" id="GO:0030313">
    <property type="term" value="C:cell envelope"/>
    <property type="evidence" value="ECO:0007669"/>
    <property type="project" value="UniProtKB-SubCell"/>
</dbReference>
<proteinExistence type="inferred from homology"/>
<comment type="similarity">
    <text evidence="2">Belongs to the bacterial solute-binding protein 2 family.</text>
</comment>
<feature type="signal peptide" evidence="5">
    <location>
        <begin position="1"/>
        <end position="17"/>
    </location>
</feature>
<dbReference type="EMBL" id="AGUD01000011">
    <property type="protein sequence ID" value="EHN12781.1"/>
    <property type="molecule type" value="Genomic_DNA"/>
</dbReference>
<dbReference type="OrthoDB" id="1957427at2"/>
<dbReference type="Gene3D" id="3.40.50.2300">
    <property type="match status" value="2"/>
</dbReference>
<evidence type="ECO:0000256" key="5">
    <source>
        <dbReference type="SAM" id="SignalP"/>
    </source>
</evidence>